<feature type="domain" description="Fatty acid desaturase" evidence="2">
    <location>
        <begin position="88"/>
        <end position="364"/>
    </location>
</feature>
<sequence length="406" mass="45423">MCLPPTVPNTGSDLKTESRTTLVAALIDKEKLPTKGEIKAAIPEECFQHSVPIALAHVVRDGLVIAFFAALAFSCLRVHDMRAVDVVGWAVYAFFQGAALTGWWVLAHECGHGGFSQYTLLNDIVGWVLHSALFVPYFSWQYSHAKHHSKTNHLMDGETHNPNSKDDVVDAGYVKIAEAIGETGFAGFQLIAHLLLGWPLYLILNASGARRLYNGKPITSTLDHFRPNSDLFPPAWGFRIFLSSIGIALAAAGIAAATFKFGARAVAVYYWFPYLWTNCWLVLYTWLQHTSEHVPHFGDDEWTWVRGALCTIDRPYAELGGFFDWMHHHIGSTHVCHHLFSNLPCYKAVEATKHLRAYLAPKGLYNYDPRSTLDAMWSVAKNCHYVEDVKGVQYPKSIFSLSKKAN</sequence>
<organism evidence="3 4">
    <name type="scientific">Chrysophaeum taylorii</name>
    <dbReference type="NCBI Taxonomy" id="2483200"/>
    <lineage>
        <taxon>Eukaryota</taxon>
        <taxon>Sar</taxon>
        <taxon>Stramenopiles</taxon>
        <taxon>Ochrophyta</taxon>
        <taxon>Pelagophyceae</taxon>
        <taxon>Pelagomonadales</taxon>
        <taxon>Pelagomonadaceae</taxon>
        <taxon>Chrysophaeum</taxon>
    </lineage>
</organism>
<feature type="transmembrane region" description="Helical" evidence="1">
    <location>
        <begin position="268"/>
        <end position="287"/>
    </location>
</feature>
<gene>
    <name evidence="3" type="ORF">CTAYLR_001917</name>
</gene>
<evidence type="ECO:0000259" key="2">
    <source>
        <dbReference type="Pfam" id="PF00487"/>
    </source>
</evidence>
<dbReference type="PANTHER" id="PTHR32100">
    <property type="entry name" value="OMEGA-6 FATTY ACID DESATURASE, CHLOROPLASTIC"/>
    <property type="match status" value="1"/>
</dbReference>
<name>A0AAD7XJ33_9STRA</name>
<accession>A0AAD7XJ33</accession>
<feature type="transmembrane region" description="Helical" evidence="1">
    <location>
        <begin position="86"/>
        <end position="106"/>
    </location>
</feature>
<dbReference type="InterPro" id="IPR012171">
    <property type="entry name" value="Fatty_acid_desaturase"/>
</dbReference>
<dbReference type="GO" id="GO:0016491">
    <property type="term" value="F:oxidoreductase activity"/>
    <property type="evidence" value="ECO:0007669"/>
    <property type="project" value="InterPro"/>
</dbReference>
<feature type="transmembrane region" description="Helical" evidence="1">
    <location>
        <begin position="185"/>
        <end position="204"/>
    </location>
</feature>
<dbReference type="CDD" id="cd03507">
    <property type="entry name" value="Delta12-FADS-like"/>
    <property type="match status" value="1"/>
</dbReference>
<keyword evidence="1" id="KW-1133">Transmembrane helix</keyword>
<dbReference type="AlphaFoldDB" id="A0AAD7XJ33"/>
<feature type="transmembrane region" description="Helical" evidence="1">
    <location>
        <begin position="236"/>
        <end position="256"/>
    </location>
</feature>
<evidence type="ECO:0000256" key="1">
    <source>
        <dbReference type="SAM" id="Phobius"/>
    </source>
</evidence>
<dbReference type="EMBL" id="JAQMWT010000526">
    <property type="protein sequence ID" value="KAJ8600211.1"/>
    <property type="molecule type" value="Genomic_DNA"/>
</dbReference>
<proteinExistence type="predicted"/>
<reference evidence="3" key="1">
    <citation type="submission" date="2023-01" db="EMBL/GenBank/DDBJ databases">
        <title>Metagenome sequencing of chrysophaentin producing Chrysophaeum taylorii.</title>
        <authorList>
            <person name="Davison J."/>
            <person name="Bewley C."/>
        </authorList>
    </citation>
    <scope>NUCLEOTIDE SEQUENCE</scope>
    <source>
        <strain evidence="3">NIES-1699</strain>
    </source>
</reference>
<dbReference type="InterPro" id="IPR005804">
    <property type="entry name" value="FA_desaturase_dom"/>
</dbReference>
<dbReference type="Proteomes" id="UP001230188">
    <property type="component" value="Unassembled WGS sequence"/>
</dbReference>
<keyword evidence="1" id="KW-0812">Transmembrane</keyword>
<evidence type="ECO:0000313" key="4">
    <source>
        <dbReference type="Proteomes" id="UP001230188"/>
    </source>
</evidence>
<keyword evidence="4" id="KW-1185">Reference proteome</keyword>
<feature type="transmembrane region" description="Helical" evidence="1">
    <location>
        <begin position="62"/>
        <end position="79"/>
    </location>
</feature>
<keyword evidence="1" id="KW-0472">Membrane</keyword>
<protein>
    <recommendedName>
        <fullName evidence="2">Fatty acid desaturase domain-containing protein</fullName>
    </recommendedName>
</protein>
<feature type="transmembrane region" description="Helical" evidence="1">
    <location>
        <begin position="118"/>
        <end position="140"/>
    </location>
</feature>
<dbReference type="Pfam" id="PF00487">
    <property type="entry name" value="FA_desaturase"/>
    <property type="match status" value="1"/>
</dbReference>
<dbReference type="GO" id="GO:0006629">
    <property type="term" value="P:lipid metabolic process"/>
    <property type="evidence" value="ECO:0007669"/>
    <property type="project" value="InterPro"/>
</dbReference>
<evidence type="ECO:0000313" key="3">
    <source>
        <dbReference type="EMBL" id="KAJ8600211.1"/>
    </source>
</evidence>
<comment type="caution">
    <text evidence="3">The sequence shown here is derived from an EMBL/GenBank/DDBJ whole genome shotgun (WGS) entry which is preliminary data.</text>
</comment>